<dbReference type="InterPro" id="IPR020846">
    <property type="entry name" value="MFS_dom"/>
</dbReference>
<feature type="transmembrane region" description="Helical" evidence="9">
    <location>
        <begin position="518"/>
        <end position="537"/>
    </location>
</feature>
<keyword evidence="4 9" id="KW-0812">Transmembrane</keyword>
<gene>
    <name evidence="11" type="ORF">BDW02DRAFT_180096</name>
</gene>
<dbReference type="PANTHER" id="PTHR48020:SF13">
    <property type="entry name" value="MAJOR FACILITATOR SUPERFAMILY (MFS) PROFILE DOMAIN-CONTAINING PROTEIN"/>
    <property type="match status" value="1"/>
</dbReference>
<organism evidence="11 12">
    <name type="scientific">Decorospora gaudefroyi</name>
    <dbReference type="NCBI Taxonomy" id="184978"/>
    <lineage>
        <taxon>Eukaryota</taxon>
        <taxon>Fungi</taxon>
        <taxon>Dikarya</taxon>
        <taxon>Ascomycota</taxon>
        <taxon>Pezizomycotina</taxon>
        <taxon>Dothideomycetes</taxon>
        <taxon>Pleosporomycetidae</taxon>
        <taxon>Pleosporales</taxon>
        <taxon>Pleosporineae</taxon>
        <taxon>Pleosporaceae</taxon>
        <taxon>Decorospora</taxon>
    </lineage>
</organism>
<reference evidence="11" key="1">
    <citation type="submission" date="2020-01" db="EMBL/GenBank/DDBJ databases">
        <authorList>
            <consortium name="DOE Joint Genome Institute"/>
            <person name="Haridas S."/>
            <person name="Albert R."/>
            <person name="Binder M."/>
            <person name="Bloem J."/>
            <person name="Labutti K."/>
            <person name="Salamov A."/>
            <person name="Andreopoulos B."/>
            <person name="Baker S.E."/>
            <person name="Barry K."/>
            <person name="Bills G."/>
            <person name="Bluhm B.H."/>
            <person name="Cannon C."/>
            <person name="Castanera R."/>
            <person name="Culley D.E."/>
            <person name="Daum C."/>
            <person name="Ezra D."/>
            <person name="Gonzalez J.B."/>
            <person name="Henrissat B."/>
            <person name="Kuo A."/>
            <person name="Liang C."/>
            <person name="Lipzen A."/>
            <person name="Lutzoni F."/>
            <person name="Magnuson J."/>
            <person name="Mondo S."/>
            <person name="Nolan M."/>
            <person name="Ohm R."/>
            <person name="Pangilinan J."/>
            <person name="Park H.-J."/>
            <person name="Ramirez L."/>
            <person name="Alfaro M."/>
            <person name="Sun H."/>
            <person name="Tritt A."/>
            <person name="Yoshinaga Y."/>
            <person name="Zwiers L.-H."/>
            <person name="Turgeon B.G."/>
            <person name="Goodwin S.B."/>
            <person name="Spatafora J.W."/>
            <person name="Crous P.W."/>
            <person name="Grigoriev I.V."/>
        </authorList>
    </citation>
    <scope>NUCLEOTIDE SEQUENCE</scope>
    <source>
        <strain evidence="11">P77</strain>
    </source>
</reference>
<dbReference type="EMBL" id="ML975265">
    <property type="protein sequence ID" value="KAF1837092.1"/>
    <property type="molecule type" value="Genomic_DNA"/>
</dbReference>
<sequence>MDGKDVNPSASHIDREHAEKEVIDYPNEKEAGYKPVKEYLPDAGVRRESVAHNVVENPLTRQTKAECVAAAEAWAAQHGLDEHAALFGKAALVARDPDDFEALTDITDEDKAALVYERDHKWHGPTMLWYSIGLCAIGAATQGWDQTGSNGANLSFPQEFGIDKENGRDEWIRGLINSIIFLTAGLIGAFIVDPLNKWLGRRGEIFLTAIILTVTPIGSACAQSWQGLFAARFIMGIGIGAKNATVPIYSAEMAPHRIRGALVMFWQLWVVIGIFLGFAANVIVKDVPKIAWRLQLGSAFIPSLILAIGVYFCPESPRWLMKHGHVAKGYRSMARLRDHPIIAARDYYYSYVIYETELAVARGAGYFDRLWDCFRVPRIRRANYGASTVMIAQQMCGINIISFYSSTIFTQAGYTDDQALFASLGYGAIQVVFTIPTLFLIDTVGRRKLCLITFPLMCIFLLAAGLSLLQPESATQAAKVGPVVLFVYLFTIAYSLGEGPVAFQYSAEVFPTIQREQGMAWAVCINNTFAGILGLTFPRMVTVMSQTGAFGFYAGLNLIAWGMIFCFVRETKQLTLEELDQVFNVPTKSFLHYETTETVPYFMKHTVLRRRMQKPPPIIEKGYASGTVPGDTIHDIP</sequence>
<feature type="transmembrane region" description="Helical" evidence="9">
    <location>
        <begin position="261"/>
        <end position="284"/>
    </location>
</feature>
<dbReference type="PROSITE" id="PS50850">
    <property type="entry name" value="MFS"/>
    <property type="match status" value="1"/>
</dbReference>
<dbReference type="GO" id="GO:0022857">
    <property type="term" value="F:transmembrane transporter activity"/>
    <property type="evidence" value="ECO:0007669"/>
    <property type="project" value="InterPro"/>
</dbReference>
<keyword evidence="3 7" id="KW-0813">Transport</keyword>
<evidence type="ECO:0000259" key="10">
    <source>
        <dbReference type="PROSITE" id="PS50850"/>
    </source>
</evidence>
<dbReference type="InterPro" id="IPR005828">
    <property type="entry name" value="MFS_sugar_transport-like"/>
</dbReference>
<evidence type="ECO:0000256" key="5">
    <source>
        <dbReference type="ARBA" id="ARBA00022989"/>
    </source>
</evidence>
<evidence type="ECO:0000256" key="3">
    <source>
        <dbReference type="ARBA" id="ARBA00022448"/>
    </source>
</evidence>
<feature type="transmembrane region" description="Helical" evidence="9">
    <location>
        <begin position="171"/>
        <end position="192"/>
    </location>
</feature>
<dbReference type="PRINTS" id="PR00171">
    <property type="entry name" value="SUGRTRNSPORT"/>
</dbReference>
<protein>
    <recommendedName>
        <fullName evidence="10">Major facilitator superfamily (MFS) profile domain-containing protein</fullName>
    </recommendedName>
</protein>
<keyword evidence="5 9" id="KW-1133">Transmembrane helix</keyword>
<dbReference type="OrthoDB" id="5290825at2759"/>
<evidence type="ECO:0000256" key="2">
    <source>
        <dbReference type="ARBA" id="ARBA00010992"/>
    </source>
</evidence>
<dbReference type="Gene3D" id="1.20.1250.20">
    <property type="entry name" value="MFS general substrate transporter like domains"/>
    <property type="match status" value="1"/>
</dbReference>
<dbReference type="NCBIfam" id="TIGR00879">
    <property type="entry name" value="SP"/>
    <property type="match status" value="1"/>
</dbReference>
<dbReference type="FunFam" id="1.20.1250.20:FF:000474">
    <property type="entry name" value="Sugar transporter, putative"/>
    <property type="match status" value="1"/>
</dbReference>
<feature type="transmembrane region" description="Helical" evidence="9">
    <location>
        <begin position="549"/>
        <end position="568"/>
    </location>
</feature>
<dbReference type="InterPro" id="IPR036259">
    <property type="entry name" value="MFS_trans_sf"/>
</dbReference>
<dbReference type="InterPro" id="IPR050814">
    <property type="entry name" value="Myo-inositol_Transporter"/>
</dbReference>
<dbReference type="GO" id="GO:0016020">
    <property type="term" value="C:membrane"/>
    <property type="evidence" value="ECO:0007669"/>
    <property type="project" value="UniProtKB-SubCell"/>
</dbReference>
<dbReference type="Pfam" id="PF00083">
    <property type="entry name" value="Sugar_tr"/>
    <property type="match status" value="1"/>
</dbReference>
<name>A0A6A5KMN2_9PLEO</name>
<accession>A0A6A5KMN2</accession>
<feature type="domain" description="Major facilitator superfamily (MFS) profile" evidence="10">
    <location>
        <begin position="131"/>
        <end position="572"/>
    </location>
</feature>
<feature type="transmembrane region" description="Helical" evidence="9">
    <location>
        <begin position="449"/>
        <end position="468"/>
    </location>
</feature>
<dbReference type="GO" id="GO:0015798">
    <property type="term" value="P:myo-inositol transport"/>
    <property type="evidence" value="ECO:0007669"/>
    <property type="project" value="UniProtKB-ARBA"/>
</dbReference>
<feature type="region of interest" description="Disordered" evidence="8">
    <location>
        <begin position="1"/>
        <end position="22"/>
    </location>
</feature>
<dbReference type="GO" id="GO:0015791">
    <property type="term" value="P:polyol transmembrane transport"/>
    <property type="evidence" value="ECO:0007669"/>
    <property type="project" value="UniProtKB-ARBA"/>
</dbReference>
<evidence type="ECO:0000256" key="7">
    <source>
        <dbReference type="RuleBase" id="RU003346"/>
    </source>
</evidence>
<comment type="similarity">
    <text evidence="2 7">Belongs to the major facilitator superfamily. Sugar transporter (TC 2.A.1.1) family.</text>
</comment>
<dbReference type="PROSITE" id="PS00217">
    <property type="entry name" value="SUGAR_TRANSPORT_2"/>
    <property type="match status" value="1"/>
</dbReference>
<proteinExistence type="inferred from homology"/>
<dbReference type="SUPFAM" id="SSF103473">
    <property type="entry name" value="MFS general substrate transporter"/>
    <property type="match status" value="1"/>
</dbReference>
<dbReference type="AlphaFoldDB" id="A0A6A5KMN2"/>
<evidence type="ECO:0000313" key="12">
    <source>
        <dbReference type="Proteomes" id="UP000800040"/>
    </source>
</evidence>
<evidence type="ECO:0000313" key="11">
    <source>
        <dbReference type="EMBL" id="KAF1837092.1"/>
    </source>
</evidence>
<feature type="transmembrane region" description="Helical" evidence="9">
    <location>
        <begin position="204"/>
        <end position="225"/>
    </location>
</feature>
<dbReference type="Proteomes" id="UP000800040">
    <property type="component" value="Unassembled WGS sequence"/>
</dbReference>
<feature type="transmembrane region" description="Helical" evidence="9">
    <location>
        <begin position="480"/>
        <end position="497"/>
    </location>
</feature>
<dbReference type="InterPro" id="IPR005829">
    <property type="entry name" value="Sugar_transporter_CS"/>
</dbReference>
<keyword evidence="6 9" id="KW-0472">Membrane</keyword>
<feature type="compositionally biased region" description="Basic and acidic residues" evidence="8">
    <location>
        <begin position="12"/>
        <end position="22"/>
    </location>
</feature>
<evidence type="ECO:0000256" key="9">
    <source>
        <dbReference type="SAM" id="Phobius"/>
    </source>
</evidence>
<evidence type="ECO:0000256" key="8">
    <source>
        <dbReference type="SAM" id="MobiDB-lite"/>
    </source>
</evidence>
<evidence type="ECO:0000256" key="6">
    <source>
        <dbReference type="ARBA" id="ARBA00023136"/>
    </source>
</evidence>
<feature type="transmembrane region" description="Helical" evidence="9">
    <location>
        <begin position="424"/>
        <end position="442"/>
    </location>
</feature>
<keyword evidence="12" id="KW-1185">Reference proteome</keyword>
<evidence type="ECO:0000256" key="1">
    <source>
        <dbReference type="ARBA" id="ARBA00004141"/>
    </source>
</evidence>
<dbReference type="InterPro" id="IPR003663">
    <property type="entry name" value="Sugar/inositol_transpt"/>
</dbReference>
<feature type="transmembrane region" description="Helical" evidence="9">
    <location>
        <begin position="290"/>
        <end position="313"/>
    </location>
</feature>
<dbReference type="PANTHER" id="PTHR48020">
    <property type="entry name" value="PROTON MYO-INOSITOL COTRANSPORTER"/>
    <property type="match status" value="1"/>
</dbReference>
<evidence type="ECO:0000256" key="4">
    <source>
        <dbReference type="ARBA" id="ARBA00022692"/>
    </source>
</evidence>
<comment type="subcellular location">
    <subcellularLocation>
        <location evidence="1">Membrane</location>
        <topology evidence="1">Multi-pass membrane protein</topology>
    </subcellularLocation>
</comment>
<feature type="transmembrane region" description="Helical" evidence="9">
    <location>
        <begin position="384"/>
        <end position="404"/>
    </location>
</feature>